<reference evidence="2 3" key="2">
    <citation type="journal article" date="2010" name="Stand. Genomic Sci.">
        <title>Complete genome sequence of Nakamurella multipartita type strain (Y-104).</title>
        <authorList>
            <person name="Tice H."/>
            <person name="Mayilraj S."/>
            <person name="Sims D."/>
            <person name="Lapidus A."/>
            <person name="Nolan M."/>
            <person name="Lucas S."/>
            <person name="Glavina Del Rio T."/>
            <person name="Copeland A."/>
            <person name="Cheng J.F."/>
            <person name="Meincke L."/>
            <person name="Bruce D."/>
            <person name="Goodwin L."/>
            <person name="Pitluck S."/>
            <person name="Ivanova N."/>
            <person name="Mavromatis K."/>
            <person name="Ovchinnikova G."/>
            <person name="Pati A."/>
            <person name="Chen A."/>
            <person name="Palaniappan K."/>
            <person name="Land M."/>
            <person name="Hauser L."/>
            <person name="Chang Y.J."/>
            <person name="Jeffries C.D."/>
            <person name="Detter J.C."/>
            <person name="Brettin T."/>
            <person name="Rohde M."/>
            <person name="Goker M."/>
            <person name="Bristow J."/>
            <person name="Eisen J.A."/>
            <person name="Markowitz V."/>
            <person name="Hugenholtz P."/>
            <person name="Kyrpides N.C."/>
            <person name="Klenk H.P."/>
            <person name="Chen F."/>
        </authorList>
    </citation>
    <scope>NUCLEOTIDE SEQUENCE [LARGE SCALE GENOMIC DNA]</scope>
    <source>
        <strain evidence="3">ATCC 700099 / DSM 44233 / CIP 104796 / JCM 9543 / NBRC 105858 / Y-104</strain>
    </source>
</reference>
<dbReference type="EMBL" id="CP001737">
    <property type="protein sequence ID" value="ACV79667.1"/>
    <property type="molecule type" value="Genomic_DNA"/>
</dbReference>
<dbReference type="SUPFAM" id="SSF56219">
    <property type="entry name" value="DNase I-like"/>
    <property type="match status" value="1"/>
</dbReference>
<keyword evidence="2" id="KW-0540">Nuclease</keyword>
<dbReference type="Gene3D" id="3.60.10.10">
    <property type="entry name" value="Endonuclease/exonuclease/phosphatase"/>
    <property type="match status" value="1"/>
</dbReference>
<evidence type="ECO:0000313" key="2">
    <source>
        <dbReference type="EMBL" id="ACV79667.1"/>
    </source>
</evidence>
<dbReference type="RefSeq" id="WP_015748533.1">
    <property type="nucleotide sequence ID" value="NC_013235.1"/>
</dbReference>
<feature type="domain" description="Endonuclease/exonuclease/phosphatase" evidence="1">
    <location>
        <begin position="5"/>
        <end position="256"/>
    </location>
</feature>
<dbReference type="eggNOG" id="COG3568">
    <property type="taxonomic scope" value="Bacteria"/>
</dbReference>
<dbReference type="GO" id="GO:0004527">
    <property type="term" value="F:exonuclease activity"/>
    <property type="evidence" value="ECO:0007669"/>
    <property type="project" value="UniProtKB-KW"/>
</dbReference>
<name>C8XDW4_NAKMY</name>
<evidence type="ECO:0000313" key="3">
    <source>
        <dbReference type="Proteomes" id="UP000002218"/>
    </source>
</evidence>
<dbReference type="InterPro" id="IPR036691">
    <property type="entry name" value="Endo/exonu/phosph_ase_sf"/>
</dbReference>
<keyword evidence="2" id="KW-0255">Endonuclease</keyword>
<accession>C8XDW4</accession>
<protein>
    <submittedName>
        <fullName evidence="2">Endonuclease/exonuclease/phosphatase</fullName>
    </submittedName>
</protein>
<dbReference type="AlphaFoldDB" id="C8XDW4"/>
<evidence type="ECO:0000259" key="1">
    <source>
        <dbReference type="Pfam" id="PF03372"/>
    </source>
</evidence>
<dbReference type="InParanoid" id="C8XDW4"/>
<dbReference type="STRING" id="479431.Namu_3339"/>
<dbReference type="HOGENOM" id="CLU_091007_0_0_11"/>
<reference evidence="3" key="1">
    <citation type="submission" date="2009-09" db="EMBL/GenBank/DDBJ databases">
        <title>The complete genome of Nakamurella multipartita DSM 44233.</title>
        <authorList>
            <consortium name="US DOE Joint Genome Institute (JGI-PGF)"/>
            <person name="Lucas S."/>
            <person name="Copeland A."/>
            <person name="Lapidus A."/>
            <person name="Glavina del Rio T."/>
            <person name="Dalin E."/>
            <person name="Tice H."/>
            <person name="Bruce D."/>
            <person name="Goodwin L."/>
            <person name="Pitluck S."/>
            <person name="Kyrpides N."/>
            <person name="Mavromatis K."/>
            <person name="Ivanova N."/>
            <person name="Ovchinnikova G."/>
            <person name="Sims D."/>
            <person name="Meincke L."/>
            <person name="Brettin T."/>
            <person name="Detter J.C."/>
            <person name="Han C."/>
            <person name="Larimer F."/>
            <person name="Land M."/>
            <person name="Hauser L."/>
            <person name="Markowitz V."/>
            <person name="Cheng J.-F."/>
            <person name="Hugenholtz P."/>
            <person name="Woyke T."/>
            <person name="Wu D."/>
            <person name="Klenk H.-P."/>
            <person name="Eisen J.A."/>
        </authorList>
    </citation>
    <scope>NUCLEOTIDE SEQUENCE [LARGE SCALE GENOMIC DNA]</scope>
    <source>
        <strain evidence="3">ATCC 700099 / DSM 44233 / CIP 104796 / JCM 9543 / NBRC 105858 / Y-104</strain>
    </source>
</reference>
<gene>
    <name evidence="2" type="ordered locus">Namu_3339</name>
</gene>
<dbReference type="InterPro" id="IPR005135">
    <property type="entry name" value="Endo/exonuclease/phosphatase"/>
</dbReference>
<organism evidence="2 3">
    <name type="scientific">Nakamurella multipartita (strain ATCC 700099 / DSM 44233 / CIP 104796 / JCM 9543 / NBRC 105858 / Y-104)</name>
    <name type="common">Microsphaera multipartita</name>
    <dbReference type="NCBI Taxonomy" id="479431"/>
    <lineage>
        <taxon>Bacteria</taxon>
        <taxon>Bacillati</taxon>
        <taxon>Actinomycetota</taxon>
        <taxon>Actinomycetes</taxon>
        <taxon>Nakamurellales</taxon>
        <taxon>Nakamurellaceae</taxon>
        <taxon>Nakamurella</taxon>
    </lineage>
</organism>
<sequence>MRIVSVNAWGGALADDLLSWIADDPADVLCLQEVPRIPGGSGWTQFADGERTLPQRADLFADVSSALPHHQGLFVASDSGPVTDADGRPRQQQFGVATFVSDAVPLVGVESAFVHGRYVAHRQWPRGDRPRAALAVRLAVEATRFITVVQLHGLRDPAGKQDTPAREGQAHRLADLVTHARGPGDLTVVCGDLNLLPTSHTFQVLAGIGLTDLVGTADTRTSRYPKPTRHASYLLISEPDAARTFTIPAHPEVSDHRPLVLEI</sequence>
<keyword evidence="3" id="KW-1185">Reference proteome</keyword>
<proteinExistence type="predicted"/>
<keyword evidence="2" id="KW-0269">Exonuclease</keyword>
<dbReference type="Proteomes" id="UP000002218">
    <property type="component" value="Chromosome"/>
</dbReference>
<dbReference type="GO" id="GO:0004519">
    <property type="term" value="F:endonuclease activity"/>
    <property type="evidence" value="ECO:0007669"/>
    <property type="project" value="UniProtKB-KW"/>
</dbReference>
<dbReference type="OrthoDB" id="4446218at2"/>
<dbReference type="KEGG" id="nml:Namu_3339"/>
<dbReference type="Pfam" id="PF03372">
    <property type="entry name" value="Exo_endo_phos"/>
    <property type="match status" value="1"/>
</dbReference>
<keyword evidence="2" id="KW-0378">Hydrolase</keyword>